<evidence type="ECO:0000313" key="12">
    <source>
        <dbReference type="Proteomes" id="UP000182409"/>
    </source>
</evidence>
<comment type="subcellular location">
    <subcellularLocation>
        <location evidence="1 10">Cell membrane</location>
        <topology evidence="1 10">Multi-pass membrane protein</topology>
    </subcellularLocation>
</comment>
<dbReference type="OrthoDB" id="121323at2"/>
<keyword evidence="6 10" id="KW-0653">Protein transport</keyword>
<keyword evidence="5 10" id="KW-0812">Transmembrane</keyword>
<evidence type="ECO:0000256" key="5">
    <source>
        <dbReference type="ARBA" id="ARBA00022692"/>
    </source>
</evidence>
<evidence type="ECO:0000313" key="11">
    <source>
        <dbReference type="EMBL" id="SEB37457.1"/>
    </source>
</evidence>
<reference evidence="11 12" key="1">
    <citation type="submission" date="2016-10" db="EMBL/GenBank/DDBJ databases">
        <authorList>
            <person name="de Groot N.N."/>
        </authorList>
    </citation>
    <scope>NUCLEOTIDE SEQUENCE [LARGE SCALE GENOMIC DNA]</scope>
    <source>
        <strain evidence="11 12">AB35.6</strain>
    </source>
</reference>
<evidence type="ECO:0000256" key="7">
    <source>
        <dbReference type="ARBA" id="ARBA00022989"/>
    </source>
</evidence>
<evidence type="ECO:0000256" key="10">
    <source>
        <dbReference type="RuleBase" id="RU365087"/>
    </source>
</evidence>
<evidence type="ECO:0000256" key="1">
    <source>
        <dbReference type="ARBA" id="ARBA00004651"/>
    </source>
</evidence>
<dbReference type="InterPro" id="IPR004692">
    <property type="entry name" value="SecG"/>
</dbReference>
<dbReference type="Proteomes" id="UP000182409">
    <property type="component" value="Unassembled WGS sequence"/>
</dbReference>
<keyword evidence="7 10" id="KW-1133">Transmembrane helix</keyword>
<feature type="transmembrane region" description="Helical" evidence="10">
    <location>
        <begin position="58"/>
        <end position="77"/>
    </location>
</feature>
<evidence type="ECO:0000256" key="4">
    <source>
        <dbReference type="ARBA" id="ARBA00022475"/>
    </source>
</evidence>
<gene>
    <name evidence="11" type="ORF">SAMN05443244_0069</name>
</gene>
<dbReference type="GO" id="GO:0015450">
    <property type="term" value="F:protein-transporting ATPase activity"/>
    <property type="evidence" value="ECO:0007669"/>
    <property type="project" value="UniProtKB-UniRule"/>
</dbReference>
<dbReference type="AlphaFoldDB" id="A0A1H4ITX4"/>
<comment type="similarity">
    <text evidence="2 10">Belongs to the SecG family.</text>
</comment>
<dbReference type="PANTHER" id="PTHR34182:SF1">
    <property type="entry name" value="PROTEIN-EXPORT MEMBRANE PROTEIN SECG"/>
    <property type="match status" value="1"/>
</dbReference>
<keyword evidence="3 10" id="KW-0813">Transport</keyword>
<feature type="transmembrane region" description="Helical" evidence="10">
    <location>
        <begin position="6"/>
        <end position="25"/>
    </location>
</feature>
<name>A0A1H4ITX4_9BACT</name>
<accession>A0A1H4ITX4</accession>
<sequence length="98" mass="10405">MNALLIFLVILHVIICVFLIGVVLLQQGKSADLAGAFGGQGSQTAFGPRGAANLLTRLTTWSAVLFMITSISLTILMSRTSDRSVLSGIKTQQSTPKK</sequence>
<evidence type="ECO:0000256" key="8">
    <source>
        <dbReference type="ARBA" id="ARBA00023010"/>
    </source>
</evidence>
<dbReference type="EMBL" id="FNSD01000001">
    <property type="protein sequence ID" value="SEB37457.1"/>
    <property type="molecule type" value="Genomic_DNA"/>
</dbReference>
<evidence type="ECO:0000256" key="3">
    <source>
        <dbReference type="ARBA" id="ARBA00022448"/>
    </source>
</evidence>
<protein>
    <recommendedName>
        <fullName evidence="10">Protein-export membrane protein SecG</fullName>
    </recommendedName>
</protein>
<evidence type="ECO:0000256" key="6">
    <source>
        <dbReference type="ARBA" id="ARBA00022927"/>
    </source>
</evidence>
<comment type="function">
    <text evidence="10">Involved in protein export. Participates in an early event of protein translocation.</text>
</comment>
<dbReference type="GO" id="GO:0043952">
    <property type="term" value="P:protein transport by the Sec complex"/>
    <property type="evidence" value="ECO:0007669"/>
    <property type="project" value="TreeGrafter"/>
</dbReference>
<proteinExistence type="inferred from homology"/>
<dbReference type="PRINTS" id="PR01651">
    <property type="entry name" value="SECGEXPORT"/>
</dbReference>
<evidence type="ECO:0000256" key="9">
    <source>
        <dbReference type="ARBA" id="ARBA00023136"/>
    </source>
</evidence>
<dbReference type="GO" id="GO:0009306">
    <property type="term" value="P:protein secretion"/>
    <property type="evidence" value="ECO:0007669"/>
    <property type="project" value="UniProtKB-UniRule"/>
</dbReference>
<keyword evidence="4 10" id="KW-1003">Cell membrane</keyword>
<keyword evidence="9 10" id="KW-0472">Membrane</keyword>
<evidence type="ECO:0000256" key="2">
    <source>
        <dbReference type="ARBA" id="ARBA00008445"/>
    </source>
</evidence>
<keyword evidence="8 10" id="KW-0811">Translocation</keyword>
<dbReference type="GO" id="GO:0005886">
    <property type="term" value="C:plasma membrane"/>
    <property type="evidence" value="ECO:0007669"/>
    <property type="project" value="UniProtKB-SubCell"/>
</dbReference>
<dbReference type="Pfam" id="PF03840">
    <property type="entry name" value="SecG"/>
    <property type="match status" value="1"/>
</dbReference>
<dbReference type="NCBIfam" id="TIGR00810">
    <property type="entry name" value="secG"/>
    <property type="match status" value="1"/>
</dbReference>
<dbReference type="RefSeq" id="WP_074651825.1">
    <property type="nucleotide sequence ID" value="NZ_FNSD01000001.1"/>
</dbReference>
<dbReference type="PANTHER" id="PTHR34182">
    <property type="entry name" value="PROTEIN-EXPORT MEMBRANE PROTEIN SECG"/>
    <property type="match status" value="1"/>
</dbReference>
<organism evidence="11 12">
    <name type="scientific">Terriglobus roseus</name>
    <dbReference type="NCBI Taxonomy" id="392734"/>
    <lineage>
        <taxon>Bacteria</taxon>
        <taxon>Pseudomonadati</taxon>
        <taxon>Acidobacteriota</taxon>
        <taxon>Terriglobia</taxon>
        <taxon>Terriglobales</taxon>
        <taxon>Acidobacteriaceae</taxon>
        <taxon>Terriglobus</taxon>
    </lineage>
</organism>
<dbReference type="GO" id="GO:0065002">
    <property type="term" value="P:intracellular protein transmembrane transport"/>
    <property type="evidence" value="ECO:0007669"/>
    <property type="project" value="TreeGrafter"/>
</dbReference>